<dbReference type="Gene3D" id="2.60.120.620">
    <property type="entry name" value="q2cbj1_9rhob like domain"/>
    <property type="match status" value="1"/>
</dbReference>
<evidence type="ECO:0000313" key="1">
    <source>
        <dbReference type="EMBL" id="MBA8951590.1"/>
    </source>
</evidence>
<accession>A0A7W3LNX1</accession>
<dbReference type="PANTHER" id="PTHR20883:SF46">
    <property type="entry name" value="PHYTANOYL-COA HYDROXYLASE"/>
    <property type="match status" value="1"/>
</dbReference>
<dbReference type="PANTHER" id="PTHR20883">
    <property type="entry name" value="PHYTANOYL-COA DIOXYGENASE DOMAIN CONTAINING 1"/>
    <property type="match status" value="1"/>
</dbReference>
<sequence>MAAARTTSENLSEDAVSAYRRDGFVHLPGVISRADAARFADAALAVRHSVRDNHDGRVFTQLLQLWRQDATLRELTLHPGLAAIAARLAGIPLRLWHDQLLIKDPRNGAATEFHQDQPYWPHAGSRHALSAWVALVDVPVDRGCMTFIPGSQHLDGLRPQDLSDHADMFAVAPGLEWERRVTVPLRAGDCTFHDARLAHSATPNLTDDPRIAHVVIYVDADLTLAPGPSHPVTDPLGLAVGAPLPDGHFPRLTP</sequence>
<organism evidence="1 2">
    <name type="scientific">Actinomadura namibiensis</name>
    <dbReference type="NCBI Taxonomy" id="182080"/>
    <lineage>
        <taxon>Bacteria</taxon>
        <taxon>Bacillati</taxon>
        <taxon>Actinomycetota</taxon>
        <taxon>Actinomycetes</taxon>
        <taxon>Streptosporangiales</taxon>
        <taxon>Thermomonosporaceae</taxon>
        <taxon>Actinomadura</taxon>
    </lineage>
</organism>
<dbReference type="RefSeq" id="WP_182843885.1">
    <property type="nucleotide sequence ID" value="NZ_BAAALP010000029.1"/>
</dbReference>
<reference evidence="1 2" key="1">
    <citation type="submission" date="2020-08" db="EMBL/GenBank/DDBJ databases">
        <title>Genomic Encyclopedia of Type Strains, Phase IV (KMG-IV): sequencing the most valuable type-strain genomes for metagenomic binning, comparative biology and taxonomic classification.</title>
        <authorList>
            <person name="Goeker M."/>
        </authorList>
    </citation>
    <scope>NUCLEOTIDE SEQUENCE [LARGE SCALE GENOMIC DNA]</scope>
    <source>
        <strain evidence="1 2">DSM 44197</strain>
    </source>
</reference>
<keyword evidence="1" id="KW-0223">Dioxygenase</keyword>
<dbReference type="GO" id="GO:0005506">
    <property type="term" value="F:iron ion binding"/>
    <property type="evidence" value="ECO:0007669"/>
    <property type="project" value="UniProtKB-ARBA"/>
</dbReference>
<name>A0A7W3LNX1_ACTNM</name>
<keyword evidence="1" id="KW-0560">Oxidoreductase</keyword>
<dbReference type="Pfam" id="PF05721">
    <property type="entry name" value="PhyH"/>
    <property type="match status" value="1"/>
</dbReference>
<keyword evidence="2" id="KW-1185">Reference proteome</keyword>
<dbReference type="GO" id="GO:0016706">
    <property type="term" value="F:2-oxoglutarate-dependent dioxygenase activity"/>
    <property type="evidence" value="ECO:0007669"/>
    <property type="project" value="UniProtKB-ARBA"/>
</dbReference>
<comment type="caution">
    <text evidence="1">The sequence shown here is derived from an EMBL/GenBank/DDBJ whole genome shotgun (WGS) entry which is preliminary data.</text>
</comment>
<dbReference type="EMBL" id="JACJIA010000003">
    <property type="protein sequence ID" value="MBA8951590.1"/>
    <property type="molecule type" value="Genomic_DNA"/>
</dbReference>
<evidence type="ECO:0000313" key="2">
    <source>
        <dbReference type="Proteomes" id="UP000572680"/>
    </source>
</evidence>
<dbReference type="InterPro" id="IPR008775">
    <property type="entry name" value="Phytyl_CoA_dOase-like"/>
</dbReference>
<gene>
    <name evidence="1" type="ORF">HNR61_003221</name>
</gene>
<dbReference type="SUPFAM" id="SSF51197">
    <property type="entry name" value="Clavaminate synthase-like"/>
    <property type="match status" value="1"/>
</dbReference>
<dbReference type="Proteomes" id="UP000572680">
    <property type="component" value="Unassembled WGS sequence"/>
</dbReference>
<proteinExistence type="predicted"/>
<protein>
    <submittedName>
        <fullName evidence="1">Ectoine hydroxylase-related dioxygenase (Phytanoyl-CoA dioxygenase family)</fullName>
    </submittedName>
</protein>
<dbReference type="AlphaFoldDB" id="A0A7W3LNX1"/>